<dbReference type="GO" id="GO:0016887">
    <property type="term" value="F:ATP hydrolysis activity"/>
    <property type="evidence" value="ECO:0007669"/>
    <property type="project" value="InterPro"/>
</dbReference>
<dbReference type="Pfam" id="PF12660">
    <property type="entry name" value="zf-TFIIIC"/>
    <property type="match status" value="1"/>
</dbReference>
<dbReference type="SUPFAM" id="SSF50978">
    <property type="entry name" value="WD40 repeat-like"/>
    <property type="match status" value="1"/>
</dbReference>
<feature type="region of interest" description="Disordered" evidence="10">
    <location>
        <begin position="2210"/>
        <end position="2233"/>
    </location>
</feature>
<evidence type="ECO:0000256" key="5">
    <source>
        <dbReference type="ARBA" id="ARBA00022806"/>
    </source>
</evidence>
<dbReference type="EMBL" id="KQ763581">
    <property type="protein sequence ID" value="OAD54937.1"/>
    <property type="molecule type" value="Genomic_DNA"/>
</dbReference>
<feature type="domain" description="Helicase C-terminal" evidence="12">
    <location>
        <begin position="1910"/>
        <end position="2090"/>
    </location>
</feature>
<sequence length="2233" mass="258370">MEIEEIYSLTIFPPVTSKFAVQWSKDNHISILTEKGIHIFELIPSPMSPCSTIKFFRTFIYAPSIFPTENISNNIESKIWNMHHEVLYSFIMEESLTPKLSNVKEMIPKIVDLLWSPQNLICPSKCLIAILTSAGAVMIAYKISRNWYPAYDLSSVRYNIMEQEINFKLKENINNPALFETFKICIKALQASCFTWSQLFVDFAYLAVAYLNGDIVFYKIPRISDYNEIINPKIAGTIRLNEYVKISALHWITIDIKKHLIILGYLDGRIYGLNVEYNNQNLQEKFIEKYYNYTDRIPISTIRIFPRNDLNIKILITKGNFLFLLCFMENGTLKSMQHLQLEGFMISGMICISTNYALVTTENGSMFAINTEEDQFLKMKVNNKLSQVHMRYLGLAHSPSSVIFINITTPSTIYDHLVLKEPTKIHMFCFKNKNWNPSFVLNQTKHERLEQLWDCLEAIRIKAIRASDASTVLPKVSFNLESLSLHELRIVMWTSVMMEICEKRKMIQGIGSIAGEISEAQPLIFVHTACNYLMYLVRKSFLSEQQKLSMSLLKMYLEVYLAGEEDEKVTPLSKCVRDILKKISHLNLNIIETCNLCGEIINDLSWKVTKCSQGHILPRCAITLLQITSVEYRICPICGLIFHSCLDEEFRETRCLFCDVPALEENRILGSKYYVTKEKSLSRPQNHILENTSIHLKHRLAKIKKLQKSIRSLCDNDDSSPEDIRPFFLKSVNSRDNSLDKSSDEGTIDKSIQKKRSVSSKESENDYDKQKKTEEHLKTDKHKNNMKSKKIDYDDLRKKKNRSRNSDFSDSENEIYEKFTKKTDRRHLASKSKQKDFMNFYKEDADSSSGKEFQKSNIFHSGLKIMKKLSQVKQNSETIEESNSDSTTQLGKKIIINKEQSLQFKSNFVKIFNKFKEVCSEYELQMEHVKSKYFKRELIYQESANNIIKKSKNVINSLRKELEAQEKELTNFYKKWNTNHELQSTDHENNSLSENEMIKETENKEKSDKSRNSSNAASIVSECDNEEIFSDNETTIAKTNIDKNKKDEDLIVAKISGKTTSDSENSHQSNSPILGTNKRKGISNKTCKDNLEVTNKNEKSSEECQISINEHSINESVNDIFEENTIENIDIIDNIKENKDEHKNENNLQSKDIIENNDNTDENSLRNDELNTQFKDNDSYLIEVGKPKSIVSEEISELIEKEENSVSDELEDEEQAKKAMLESDSEVPTNEESLIKKSIKKSKINDKKLKMFSQVVIERLPEKILKKHKKALEKSQQYLENKKLKSENSAVKDEIVKRKRRNPRKIMDSDSDVQFLNSDTESNNSVILEDNKSSGSDSSIGKSKKVRKRKTHKSSDTDSSVTEKRSKPKRRRIKNMPSDSDENSDSDQITNSQGTPGKKGRKNIRKVMKDKQVTDDTKQAAKEEEERLKRIAERQKLYNEMYEARLAGEEKLDKLVLDFNPETKEELVIVHKNLVVRLKPHQAKGIKFMWDACFESLERIKSSTGSGCIIAHCMGLGKTLQVIALVHTLLTNEKTGVKTVMVVCPLSTVLNWLNEFNLWLKNIENNDIEVYEMTKLKKNIERKFQLESWQRTGGVLLIGYEMFRNLTGTNNRMRKNMKEAILRYLIDPGPDMIVCDEGHLLKNEDTALSKSINRIKTLRRIVLTGTPLQNNLTEYHCMVQFVKPNLLGTKKEFLNRFVNPITNGQFDDSTEYDVKLMKKRAYVLHKMLKGCVQRFDYSVLTPFLPPKQEYVIFVSLTKVQVNLYQHYLDNFARRTRSASGSLFADFQALQRIWTHPIVLQLNAEKIEKMNEKRLDSSDSEGSLKDFIDDSETDSTTSETSSNSDDQLQNINSNVIGKNTRSNPKNIKPEVEIVSKSEESEKKEEEWWAQFIQSENLKDMKVSSKLILLFGILKECEQIGDKVLVFSQSLYSLTLIEQFLEKIDNETQNGTNSEYIDGHTGSWSFGLDYFRLDGQTSPENRNTWCKIFNEPSNTRARLFLISTRAGGLGINLTAANRVIIFDASWNPSHDMQSIFRVYRFGQKKPCYVYRFLAAGTMEEKIYNRQVTKLSLSCRVVDEQQIERHYSNHDLSELYTFEPNINNGEKPTLNLPKDRLLAEIFLKYKNCVENYHEHDSLLENKYPNATPETQQMMTTRVLTDMYSYWEQQAYHNSTNRIIDQNPSMNAIQMRTQLPNLARMPYVVQSTSKNLINQPKDYRTPDIRSEDHDDDVVEVI</sequence>
<dbReference type="InterPro" id="IPR038718">
    <property type="entry name" value="SNF2-like_sf"/>
</dbReference>
<evidence type="ECO:0000313" key="13">
    <source>
        <dbReference type="EMBL" id="OAD54937.1"/>
    </source>
</evidence>
<dbReference type="Pfam" id="PF12657">
    <property type="entry name" value="TFIIIC_delta"/>
    <property type="match status" value="1"/>
</dbReference>
<dbReference type="InterPro" id="IPR036322">
    <property type="entry name" value="WD40_repeat_dom_sf"/>
</dbReference>
<dbReference type="InterPro" id="IPR024764">
    <property type="entry name" value="TFIIIC_Znf"/>
</dbReference>
<dbReference type="PROSITE" id="PS51194">
    <property type="entry name" value="HELICASE_CTER"/>
    <property type="match status" value="1"/>
</dbReference>
<name>A0A310SCZ3_9HYME</name>
<feature type="compositionally biased region" description="Polar residues" evidence="10">
    <location>
        <begin position="1312"/>
        <end position="1326"/>
    </location>
</feature>
<evidence type="ECO:0000256" key="10">
    <source>
        <dbReference type="SAM" id="MobiDB-lite"/>
    </source>
</evidence>
<dbReference type="PANTHER" id="PTHR45797">
    <property type="entry name" value="RAD54-LIKE"/>
    <property type="match status" value="1"/>
</dbReference>
<dbReference type="GO" id="GO:0003677">
    <property type="term" value="F:DNA binding"/>
    <property type="evidence" value="ECO:0007669"/>
    <property type="project" value="UniProtKB-KW"/>
</dbReference>
<feature type="compositionally biased region" description="Basic and acidic residues" evidence="10">
    <location>
        <begin position="999"/>
        <end position="1011"/>
    </location>
</feature>
<evidence type="ECO:0000256" key="8">
    <source>
        <dbReference type="ARBA" id="ARBA00023242"/>
    </source>
</evidence>
<reference evidence="13 14" key="1">
    <citation type="submission" date="2015-07" db="EMBL/GenBank/DDBJ databases">
        <title>The genome of Eufriesea mexicana.</title>
        <authorList>
            <person name="Pan H."/>
            <person name="Kapheim K."/>
        </authorList>
    </citation>
    <scope>NUCLEOTIDE SEQUENCE [LARGE SCALE GENOMIC DNA]</scope>
    <source>
        <strain evidence="13">0111107269</strain>
        <tissue evidence="13">Whole body</tissue>
    </source>
</reference>
<feature type="compositionally biased region" description="Polar residues" evidence="10">
    <location>
        <begin position="1386"/>
        <end position="1395"/>
    </location>
</feature>
<keyword evidence="4" id="KW-0378">Hydrolase</keyword>
<feature type="compositionally biased region" description="Basic and acidic residues" evidence="10">
    <location>
        <begin position="759"/>
        <end position="778"/>
    </location>
</feature>
<dbReference type="GO" id="GO:0004386">
    <property type="term" value="F:helicase activity"/>
    <property type="evidence" value="ECO:0007669"/>
    <property type="project" value="UniProtKB-KW"/>
</dbReference>
<gene>
    <name evidence="13" type="ORF">WN48_05817</name>
</gene>
<keyword evidence="5" id="KW-0347">Helicase</keyword>
<feature type="region of interest" description="Disordered" evidence="10">
    <location>
        <begin position="1283"/>
        <end position="1423"/>
    </location>
</feature>
<dbReference type="GO" id="GO:0005634">
    <property type="term" value="C:nucleus"/>
    <property type="evidence" value="ECO:0007669"/>
    <property type="project" value="UniProtKB-SubCell"/>
</dbReference>
<feature type="compositionally biased region" description="Basic and acidic residues" evidence="10">
    <location>
        <begin position="737"/>
        <end position="752"/>
    </location>
</feature>
<dbReference type="InterPro" id="IPR014001">
    <property type="entry name" value="Helicase_ATP-bd"/>
</dbReference>
<accession>A0A310SCZ3</accession>
<dbReference type="Pfam" id="PF00176">
    <property type="entry name" value="SNF2-rel_dom"/>
    <property type="match status" value="1"/>
</dbReference>
<dbReference type="InterPro" id="IPR044574">
    <property type="entry name" value="ARIP4-like"/>
</dbReference>
<dbReference type="InterPro" id="IPR001650">
    <property type="entry name" value="Helicase_C-like"/>
</dbReference>
<evidence type="ECO:0000256" key="3">
    <source>
        <dbReference type="ARBA" id="ARBA00022741"/>
    </source>
</evidence>
<feature type="region of interest" description="Disordered" evidence="10">
    <location>
        <begin position="735"/>
        <end position="811"/>
    </location>
</feature>
<dbReference type="Proteomes" id="UP000250275">
    <property type="component" value="Unassembled WGS sequence"/>
</dbReference>
<dbReference type="GO" id="GO:0005524">
    <property type="term" value="F:ATP binding"/>
    <property type="evidence" value="ECO:0007669"/>
    <property type="project" value="UniProtKB-KW"/>
</dbReference>
<dbReference type="SMART" id="SM00490">
    <property type="entry name" value="HELICc"/>
    <property type="match status" value="1"/>
</dbReference>
<feature type="compositionally biased region" description="Polar residues" evidence="10">
    <location>
        <begin position="1058"/>
        <end position="1074"/>
    </location>
</feature>
<proteinExistence type="inferred from homology"/>
<dbReference type="PROSITE" id="PS51192">
    <property type="entry name" value="HELICASE_ATP_BIND_1"/>
    <property type="match status" value="1"/>
</dbReference>
<feature type="region of interest" description="Disordered" evidence="10">
    <location>
        <begin position="1811"/>
        <end position="1870"/>
    </location>
</feature>
<feature type="region of interest" description="Disordered" evidence="10">
    <location>
        <begin position="1141"/>
        <end position="1166"/>
    </location>
</feature>
<dbReference type="Pfam" id="PF00271">
    <property type="entry name" value="Helicase_C"/>
    <property type="match status" value="1"/>
</dbReference>
<dbReference type="CDD" id="cd18793">
    <property type="entry name" value="SF2_C_SNF"/>
    <property type="match status" value="1"/>
</dbReference>
<comment type="subcellular location">
    <subcellularLocation>
        <location evidence="1">Nucleus</location>
    </subcellularLocation>
</comment>
<dbReference type="InterPro" id="IPR049730">
    <property type="entry name" value="SNF2/RAD54-like_C"/>
</dbReference>
<feature type="region of interest" description="Disordered" evidence="10">
    <location>
        <begin position="1058"/>
        <end position="1082"/>
    </location>
</feature>
<evidence type="ECO:0000256" key="9">
    <source>
        <dbReference type="SAM" id="Coils"/>
    </source>
</evidence>
<dbReference type="InterPro" id="IPR024761">
    <property type="entry name" value="TFIIIC_delta_N"/>
</dbReference>
<evidence type="ECO:0000256" key="6">
    <source>
        <dbReference type="ARBA" id="ARBA00022840"/>
    </source>
</evidence>
<keyword evidence="14" id="KW-1185">Reference proteome</keyword>
<dbReference type="SUPFAM" id="SSF52540">
    <property type="entry name" value="P-loop containing nucleoside triphosphate hydrolases"/>
    <property type="match status" value="2"/>
</dbReference>
<feature type="domain" description="Helicase ATP-binding" evidence="11">
    <location>
        <begin position="1499"/>
        <end position="1685"/>
    </location>
</feature>
<evidence type="ECO:0000259" key="11">
    <source>
        <dbReference type="PROSITE" id="PS51192"/>
    </source>
</evidence>
<dbReference type="InterPro" id="IPR027417">
    <property type="entry name" value="P-loop_NTPase"/>
</dbReference>
<dbReference type="OrthoDB" id="6021743at2759"/>
<feature type="compositionally biased region" description="Basic and acidic residues" evidence="10">
    <location>
        <begin position="1283"/>
        <end position="1296"/>
    </location>
</feature>
<keyword evidence="3" id="KW-0547">Nucleotide-binding</keyword>
<comment type="similarity">
    <text evidence="2">Belongs to the SNF2/RAD54 helicase family.</text>
</comment>
<evidence type="ECO:0000259" key="12">
    <source>
        <dbReference type="PROSITE" id="PS51194"/>
    </source>
</evidence>
<organism evidence="13 14">
    <name type="scientific">Eufriesea mexicana</name>
    <dbReference type="NCBI Taxonomy" id="516756"/>
    <lineage>
        <taxon>Eukaryota</taxon>
        <taxon>Metazoa</taxon>
        <taxon>Ecdysozoa</taxon>
        <taxon>Arthropoda</taxon>
        <taxon>Hexapoda</taxon>
        <taxon>Insecta</taxon>
        <taxon>Pterygota</taxon>
        <taxon>Neoptera</taxon>
        <taxon>Endopterygota</taxon>
        <taxon>Hymenoptera</taxon>
        <taxon>Apocrita</taxon>
        <taxon>Aculeata</taxon>
        <taxon>Apoidea</taxon>
        <taxon>Anthophila</taxon>
        <taxon>Apidae</taxon>
        <taxon>Eufriesea</taxon>
    </lineage>
</organism>
<feature type="coiled-coil region" evidence="9">
    <location>
        <begin position="941"/>
        <end position="975"/>
    </location>
</feature>
<dbReference type="InterPro" id="IPR000330">
    <property type="entry name" value="SNF2_N"/>
</dbReference>
<feature type="compositionally biased region" description="Polar residues" evidence="10">
    <location>
        <begin position="1846"/>
        <end position="1864"/>
    </location>
</feature>
<feature type="compositionally biased region" description="Basic and acidic residues" evidence="10">
    <location>
        <begin position="1811"/>
        <end position="1827"/>
    </location>
</feature>
<feature type="compositionally biased region" description="Low complexity" evidence="10">
    <location>
        <begin position="1833"/>
        <end position="1845"/>
    </location>
</feature>
<feature type="compositionally biased region" description="Basic residues" evidence="10">
    <location>
        <begin position="779"/>
        <end position="788"/>
    </location>
</feature>
<feature type="compositionally biased region" description="Basic residues" evidence="10">
    <location>
        <begin position="1342"/>
        <end position="1352"/>
    </location>
</feature>
<evidence type="ECO:0000256" key="2">
    <source>
        <dbReference type="ARBA" id="ARBA00007025"/>
    </source>
</evidence>
<protein>
    <submittedName>
        <fullName evidence="13">Transcriptional regulator ATRX like protein</fullName>
    </submittedName>
</protein>
<dbReference type="SMART" id="SM00487">
    <property type="entry name" value="DEXDc"/>
    <property type="match status" value="1"/>
</dbReference>
<keyword evidence="8" id="KW-0539">Nucleus</keyword>
<evidence type="ECO:0000313" key="14">
    <source>
        <dbReference type="Proteomes" id="UP000250275"/>
    </source>
</evidence>
<dbReference type="Gene3D" id="3.40.50.300">
    <property type="entry name" value="P-loop containing nucleotide triphosphate hydrolases"/>
    <property type="match status" value="1"/>
</dbReference>
<evidence type="ECO:0000256" key="7">
    <source>
        <dbReference type="ARBA" id="ARBA00023125"/>
    </source>
</evidence>
<keyword evidence="7" id="KW-0238">DNA-binding</keyword>
<evidence type="ECO:0000256" key="1">
    <source>
        <dbReference type="ARBA" id="ARBA00004123"/>
    </source>
</evidence>
<feature type="compositionally biased region" description="Basic and acidic residues" evidence="10">
    <location>
        <begin position="2213"/>
        <end position="2224"/>
    </location>
</feature>
<dbReference type="Gene3D" id="3.40.50.10810">
    <property type="entry name" value="Tandem AAA-ATPase domain"/>
    <property type="match status" value="1"/>
</dbReference>
<evidence type="ECO:0000256" key="4">
    <source>
        <dbReference type="ARBA" id="ARBA00022801"/>
    </source>
</evidence>
<keyword evidence="9" id="KW-0175">Coiled coil</keyword>
<feature type="region of interest" description="Disordered" evidence="10">
    <location>
        <begin position="999"/>
        <end position="1018"/>
    </location>
</feature>
<feature type="compositionally biased region" description="Basic and acidic residues" evidence="10">
    <location>
        <begin position="1407"/>
        <end position="1423"/>
    </location>
</feature>
<feature type="non-terminal residue" evidence="13">
    <location>
        <position position="2233"/>
    </location>
</feature>
<feature type="compositionally biased region" description="Basic and acidic residues" evidence="10">
    <location>
        <begin position="1353"/>
        <end position="1365"/>
    </location>
</feature>
<dbReference type="PANTHER" id="PTHR45797:SF3">
    <property type="entry name" value="TRANSCRIPTIONAL REGULATOR ATRX HOMOLOG"/>
    <property type="match status" value="1"/>
</dbReference>
<keyword evidence="6" id="KW-0067">ATP-binding</keyword>